<organism evidence="6">
    <name type="scientific">marine metagenome</name>
    <dbReference type="NCBI Taxonomy" id="408172"/>
    <lineage>
        <taxon>unclassified sequences</taxon>
        <taxon>metagenomes</taxon>
        <taxon>ecological metagenomes</taxon>
    </lineage>
</organism>
<dbReference type="SUPFAM" id="SSF52788">
    <property type="entry name" value="Phosphotyrosine protein phosphatases I"/>
    <property type="match status" value="1"/>
</dbReference>
<dbReference type="EMBL" id="UINC01001172">
    <property type="protein sequence ID" value="SUZ73233.1"/>
    <property type="molecule type" value="Genomic_DNA"/>
</dbReference>
<protein>
    <recommendedName>
        <fullName evidence="2">protein-tyrosine-phosphatase</fullName>
        <ecNumber evidence="2">3.1.3.48</ecNumber>
    </recommendedName>
</protein>
<evidence type="ECO:0000256" key="4">
    <source>
        <dbReference type="ARBA" id="ARBA00022912"/>
    </source>
</evidence>
<evidence type="ECO:0000256" key="2">
    <source>
        <dbReference type="ARBA" id="ARBA00013064"/>
    </source>
</evidence>
<dbReference type="Gene3D" id="3.40.50.2300">
    <property type="match status" value="1"/>
</dbReference>
<name>A0A381Q6J0_9ZZZZ</name>
<reference evidence="6" key="1">
    <citation type="submission" date="2018-05" db="EMBL/GenBank/DDBJ databases">
        <authorList>
            <person name="Lanie J.A."/>
            <person name="Ng W.-L."/>
            <person name="Kazmierczak K.M."/>
            <person name="Andrzejewski T.M."/>
            <person name="Davidsen T.M."/>
            <person name="Wayne K.J."/>
            <person name="Tettelin H."/>
            <person name="Glass J.I."/>
            <person name="Rusch D."/>
            <person name="Podicherti R."/>
            <person name="Tsui H.-C.T."/>
            <person name="Winkler M.E."/>
        </authorList>
    </citation>
    <scope>NUCLEOTIDE SEQUENCE</scope>
</reference>
<evidence type="ECO:0000256" key="3">
    <source>
        <dbReference type="ARBA" id="ARBA00022801"/>
    </source>
</evidence>
<gene>
    <name evidence="6" type="ORF">METZ01_LOCUS26087</name>
</gene>
<dbReference type="PANTHER" id="PTHR11717:SF7">
    <property type="entry name" value="LOW MOLECULAR WEIGHT PHOSPHOTYROSINE PROTEIN PHOSPHATASE"/>
    <property type="match status" value="1"/>
</dbReference>
<dbReference type="InterPro" id="IPR023485">
    <property type="entry name" value="Ptyr_pPase"/>
</dbReference>
<dbReference type="PANTHER" id="PTHR11717">
    <property type="entry name" value="LOW MOLECULAR WEIGHT PROTEIN TYROSINE PHOSPHATASE"/>
    <property type="match status" value="1"/>
</dbReference>
<dbReference type="PRINTS" id="PR00719">
    <property type="entry name" value="LMWPTPASE"/>
</dbReference>
<keyword evidence="3" id="KW-0378">Hydrolase</keyword>
<dbReference type="AlphaFoldDB" id="A0A381Q6J0"/>
<feature type="domain" description="Phosphotyrosine protein phosphatase I" evidence="5">
    <location>
        <begin position="30"/>
        <end position="180"/>
    </location>
</feature>
<dbReference type="InterPro" id="IPR017867">
    <property type="entry name" value="Tyr_phospatase_low_mol_wt"/>
</dbReference>
<sequence length="187" mass="20758">MSYAVVRTGRPPILEDYRQHLLFMTAKHDVSVLFVCLGNICRSPLGEGVLAHRLEQEGLSDRVRVDSAGTGAWHQGEPPDPRSTDVAMRHGITLGGRARLVRAEDFQEFDHIFAMDRANLRDLGYLESESDGGATLSLFRTFDPDPDGDLDVPDPYYGGPDGFDLMFEMVDRTCAAFVEHLVSELST</sequence>
<dbReference type="CDD" id="cd16343">
    <property type="entry name" value="LMWPTP"/>
    <property type="match status" value="1"/>
</dbReference>
<comment type="similarity">
    <text evidence="1">Belongs to the low molecular weight phosphotyrosine protein phosphatase family.</text>
</comment>
<keyword evidence="4" id="KW-0904">Protein phosphatase</keyword>
<dbReference type="InterPro" id="IPR050438">
    <property type="entry name" value="LMW_PTPase"/>
</dbReference>
<dbReference type="EC" id="3.1.3.48" evidence="2"/>
<dbReference type="GO" id="GO:0004725">
    <property type="term" value="F:protein tyrosine phosphatase activity"/>
    <property type="evidence" value="ECO:0007669"/>
    <property type="project" value="UniProtKB-EC"/>
</dbReference>
<evidence type="ECO:0000259" key="5">
    <source>
        <dbReference type="SMART" id="SM00226"/>
    </source>
</evidence>
<accession>A0A381Q6J0</accession>
<dbReference type="SMART" id="SM00226">
    <property type="entry name" value="LMWPc"/>
    <property type="match status" value="1"/>
</dbReference>
<evidence type="ECO:0000313" key="6">
    <source>
        <dbReference type="EMBL" id="SUZ73233.1"/>
    </source>
</evidence>
<dbReference type="InterPro" id="IPR036196">
    <property type="entry name" value="Ptyr_pPase_sf"/>
</dbReference>
<proteinExistence type="inferred from homology"/>
<evidence type="ECO:0000256" key="1">
    <source>
        <dbReference type="ARBA" id="ARBA00011063"/>
    </source>
</evidence>
<dbReference type="Pfam" id="PF01451">
    <property type="entry name" value="LMWPc"/>
    <property type="match status" value="1"/>
</dbReference>